<organism evidence="1 2">
    <name type="scientific">Kineosporia babensis</name>
    <dbReference type="NCBI Taxonomy" id="499548"/>
    <lineage>
        <taxon>Bacteria</taxon>
        <taxon>Bacillati</taxon>
        <taxon>Actinomycetota</taxon>
        <taxon>Actinomycetes</taxon>
        <taxon>Kineosporiales</taxon>
        <taxon>Kineosporiaceae</taxon>
        <taxon>Kineosporia</taxon>
    </lineage>
</organism>
<dbReference type="InterPro" id="IPR012340">
    <property type="entry name" value="NA-bd_OB-fold"/>
</dbReference>
<gene>
    <name evidence="1" type="ORF">LR394_24150</name>
</gene>
<dbReference type="SUPFAM" id="SSF50249">
    <property type="entry name" value="Nucleic acid-binding proteins"/>
    <property type="match status" value="1"/>
</dbReference>
<dbReference type="RefSeq" id="WP_231446178.1">
    <property type="nucleotide sequence ID" value="NZ_JAJOMB010000014.1"/>
</dbReference>
<keyword evidence="2" id="KW-1185">Reference proteome</keyword>
<name>A0A9X1SWH3_9ACTN</name>
<accession>A0A9X1SWH3</accession>
<proteinExistence type="predicted"/>
<evidence type="ECO:0000313" key="2">
    <source>
        <dbReference type="Proteomes" id="UP001138997"/>
    </source>
</evidence>
<dbReference type="Proteomes" id="UP001138997">
    <property type="component" value="Unassembled WGS sequence"/>
</dbReference>
<comment type="caution">
    <text evidence="1">The sequence shown here is derived from an EMBL/GenBank/DDBJ whole genome shotgun (WGS) entry which is preliminary data.</text>
</comment>
<evidence type="ECO:0000313" key="1">
    <source>
        <dbReference type="EMBL" id="MCD5314005.1"/>
    </source>
</evidence>
<sequence>MTVVRRDPASAAFYDAAAQHQLLMRRGPSGTVLPPEARTDPINGSPDLEPFIVSGTGTLISWAIVPGQATTALVELTEGPWLFVRLQADPAVLKAGLTVEVCFEDAGESVPVFRLS</sequence>
<dbReference type="AlphaFoldDB" id="A0A9X1SWH3"/>
<protein>
    <submittedName>
        <fullName evidence="1">OB-fold domain-containing protein</fullName>
    </submittedName>
</protein>
<reference evidence="1" key="1">
    <citation type="submission" date="2021-11" db="EMBL/GenBank/DDBJ databases">
        <title>Streptomyces corallinus and Kineosporia corallina sp. nov., two new coral-derived marine actinobacteria.</title>
        <authorList>
            <person name="Buangrab K."/>
            <person name="Sutthacheep M."/>
            <person name="Yeemin T."/>
            <person name="Harunari E."/>
            <person name="Igarashi Y."/>
            <person name="Sripreechasak P."/>
            <person name="Kanchanasin P."/>
            <person name="Tanasupawat S."/>
            <person name="Phongsopitanun W."/>
        </authorList>
    </citation>
    <scope>NUCLEOTIDE SEQUENCE</scope>
    <source>
        <strain evidence="1">JCM 31032</strain>
    </source>
</reference>
<dbReference type="EMBL" id="JAJOMB010000014">
    <property type="protein sequence ID" value="MCD5314005.1"/>
    <property type="molecule type" value="Genomic_DNA"/>
</dbReference>